<organism evidence="2 3">
    <name type="scientific">Cryptolaemus montrouzieri</name>
    <dbReference type="NCBI Taxonomy" id="559131"/>
    <lineage>
        <taxon>Eukaryota</taxon>
        <taxon>Metazoa</taxon>
        <taxon>Ecdysozoa</taxon>
        <taxon>Arthropoda</taxon>
        <taxon>Hexapoda</taxon>
        <taxon>Insecta</taxon>
        <taxon>Pterygota</taxon>
        <taxon>Neoptera</taxon>
        <taxon>Endopterygota</taxon>
        <taxon>Coleoptera</taxon>
        <taxon>Polyphaga</taxon>
        <taxon>Cucujiformia</taxon>
        <taxon>Coccinelloidea</taxon>
        <taxon>Coccinellidae</taxon>
        <taxon>Scymninae</taxon>
        <taxon>Scymnini</taxon>
        <taxon>Cryptolaemus</taxon>
    </lineage>
</organism>
<protein>
    <submittedName>
        <fullName evidence="2">Uncharacterized protein</fullName>
    </submittedName>
</protein>
<feature type="compositionally biased region" description="Acidic residues" evidence="1">
    <location>
        <begin position="50"/>
        <end position="66"/>
    </location>
</feature>
<feature type="compositionally biased region" description="Acidic residues" evidence="1">
    <location>
        <begin position="1"/>
        <end position="20"/>
    </location>
</feature>
<evidence type="ECO:0000313" key="3">
    <source>
        <dbReference type="Proteomes" id="UP001516400"/>
    </source>
</evidence>
<dbReference type="EMBL" id="JABFTP020000144">
    <property type="protein sequence ID" value="KAL3281525.1"/>
    <property type="molecule type" value="Genomic_DNA"/>
</dbReference>
<dbReference type="AlphaFoldDB" id="A0ABD2NTM7"/>
<keyword evidence="3" id="KW-1185">Reference proteome</keyword>
<evidence type="ECO:0000313" key="2">
    <source>
        <dbReference type="EMBL" id="KAL3281525.1"/>
    </source>
</evidence>
<proteinExistence type="predicted"/>
<gene>
    <name evidence="2" type="ORF">HHI36_004733</name>
</gene>
<evidence type="ECO:0000256" key="1">
    <source>
        <dbReference type="SAM" id="MobiDB-lite"/>
    </source>
</evidence>
<feature type="compositionally biased region" description="Polar residues" evidence="1">
    <location>
        <begin position="82"/>
        <end position="106"/>
    </location>
</feature>
<dbReference type="Proteomes" id="UP001516400">
    <property type="component" value="Unassembled WGS sequence"/>
</dbReference>
<comment type="caution">
    <text evidence="2">The sequence shown here is derived from an EMBL/GenBank/DDBJ whole genome shotgun (WGS) entry which is preliminary data.</text>
</comment>
<feature type="region of interest" description="Disordered" evidence="1">
    <location>
        <begin position="1"/>
        <end position="106"/>
    </location>
</feature>
<sequence>MQINDSEDDSESSDREDDVEMSNKFSSKILSAPAEASLRSFIGEKRNTEEKDEEKDDYSSEEDDEPAITNGHQASETKETPHLQQTPDENNIIQSTASTERVDNSTANAGPVVNYLLQINIGHLFSIR</sequence>
<accession>A0ABD2NTM7</accession>
<reference evidence="2 3" key="1">
    <citation type="journal article" date="2021" name="BMC Biol.">
        <title>Horizontally acquired antibacterial genes associated with adaptive radiation of ladybird beetles.</title>
        <authorList>
            <person name="Li H.S."/>
            <person name="Tang X.F."/>
            <person name="Huang Y.H."/>
            <person name="Xu Z.Y."/>
            <person name="Chen M.L."/>
            <person name="Du X.Y."/>
            <person name="Qiu B.Y."/>
            <person name="Chen P.T."/>
            <person name="Zhang W."/>
            <person name="Slipinski A."/>
            <person name="Escalona H.E."/>
            <person name="Waterhouse R.M."/>
            <person name="Zwick A."/>
            <person name="Pang H."/>
        </authorList>
    </citation>
    <scope>NUCLEOTIDE SEQUENCE [LARGE SCALE GENOMIC DNA]</scope>
    <source>
        <strain evidence="2">SYSU2018</strain>
    </source>
</reference>
<name>A0ABD2NTM7_9CUCU</name>